<proteinExistence type="predicted"/>
<sequence length="124" mass="14692">MASKEISSIHIMISKLTLTSLFDIMKKYHIDFEFHPRFPEPEDAIVDAQEWFIGVYRVFFKLGIRFSDFNFLKTILAYYHFHIAHITPNALRKIICFAMLCFSLDVMPFIAILCHFYVTMSNRD</sequence>
<keyword evidence="4" id="KW-1185">Reference proteome</keyword>
<evidence type="ECO:0000313" key="4">
    <source>
        <dbReference type="Proteomes" id="UP001157418"/>
    </source>
</evidence>
<dbReference type="EMBL" id="CAKMRJ010001112">
    <property type="protein sequence ID" value="CAH1420977.1"/>
    <property type="molecule type" value="Genomic_DNA"/>
</dbReference>
<protein>
    <recommendedName>
        <fullName evidence="2">Transposase (putative) gypsy type domain-containing protein</fullName>
    </recommendedName>
</protein>
<keyword evidence="1" id="KW-1133">Transmembrane helix</keyword>
<dbReference type="AlphaFoldDB" id="A0AAU9M5B1"/>
<evidence type="ECO:0000313" key="3">
    <source>
        <dbReference type="EMBL" id="CAH1420977.1"/>
    </source>
</evidence>
<comment type="caution">
    <text evidence="3">The sequence shown here is derived from an EMBL/GenBank/DDBJ whole genome shotgun (WGS) entry which is preliminary data.</text>
</comment>
<dbReference type="Pfam" id="PF04195">
    <property type="entry name" value="Transposase_28"/>
    <property type="match status" value="1"/>
</dbReference>
<evidence type="ECO:0000256" key="1">
    <source>
        <dbReference type="SAM" id="Phobius"/>
    </source>
</evidence>
<accession>A0AAU9M5B1</accession>
<feature type="transmembrane region" description="Helical" evidence="1">
    <location>
        <begin position="94"/>
        <end position="118"/>
    </location>
</feature>
<gene>
    <name evidence="3" type="ORF">LVIROSA_LOCUS8402</name>
</gene>
<keyword evidence="1" id="KW-0812">Transmembrane</keyword>
<feature type="domain" description="Transposase (putative) gypsy type" evidence="2">
    <location>
        <begin position="57"/>
        <end position="118"/>
    </location>
</feature>
<keyword evidence="1" id="KW-0472">Membrane</keyword>
<reference evidence="3 4" key="1">
    <citation type="submission" date="2022-01" db="EMBL/GenBank/DDBJ databases">
        <authorList>
            <person name="Xiong W."/>
            <person name="Schranz E."/>
        </authorList>
    </citation>
    <scope>NUCLEOTIDE SEQUENCE [LARGE SCALE GENOMIC DNA]</scope>
</reference>
<name>A0AAU9M5B1_9ASTR</name>
<evidence type="ECO:0000259" key="2">
    <source>
        <dbReference type="Pfam" id="PF04195"/>
    </source>
</evidence>
<dbReference type="InterPro" id="IPR007321">
    <property type="entry name" value="Transposase_28"/>
</dbReference>
<dbReference type="Proteomes" id="UP001157418">
    <property type="component" value="Unassembled WGS sequence"/>
</dbReference>
<organism evidence="3 4">
    <name type="scientific">Lactuca virosa</name>
    <dbReference type="NCBI Taxonomy" id="75947"/>
    <lineage>
        <taxon>Eukaryota</taxon>
        <taxon>Viridiplantae</taxon>
        <taxon>Streptophyta</taxon>
        <taxon>Embryophyta</taxon>
        <taxon>Tracheophyta</taxon>
        <taxon>Spermatophyta</taxon>
        <taxon>Magnoliopsida</taxon>
        <taxon>eudicotyledons</taxon>
        <taxon>Gunneridae</taxon>
        <taxon>Pentapetalae</taxon>
        <taxon>asterids</taxon>
        <taxon>campanulids</taxon>
        <taxon>Asterales</taxon>
        <taxon>Asteraceae</taxon>
        <taxon>Cichorioideae</taxon>
        <taxon>Cichorieae</taxon>
        <taxon>Lactucinae</taxon>
        <taxon>Lactuca</taxon>
    </lineage>
</organism>